<dbReference type="EMBL" id="UYRR01011070">
    <property type="protein sequence ID" value="VDK25748.1"/>
    <property type="molecule type" value="Genomic_DNA"/>
</dbReference>
<accession>A0A0M3JDT8</accession>
<evidence type="ECO:0000313" key="3">
    <source>
        <dbReference type="Proteomes" id="UP000267096"/>
    </source>
</evidence>
<organism evidence="4">
    <name type="scientific">Anisakis simplex</name>
    <name type="common">Herring worm</name>
    <dbReference type="NCBI Taxonomy" id="6269"/>
    <lineage>
        <taxon>Eukaryota</taxon>
        <taxon>Metazoa</taxon>
        <taxon>Ecdysozoa</taxon>
        <taxon>Nematoda</taxon>
        <taxon>Chromadorea</taxon>
        <taxon>Rhabditida</taxon>
        <taxon>Spirurina</taxon>
        <taxon>Ascaridomorpha</taxon>
        <taxon>Ascaridoidea</taxon>
        <taxon>Anisakidae</taxon>
        <taxon>Anisakis</taxon>
        <taxon>Anisakis simplex complex</taxon>
    </lineage>
</organism>
<dbReference type="AlphaFoldDB" id="A0A0M3JDT8"/>
<dbReference type="OrthoDB" id="1743261at2759"/>
<name>A0A0M3JDT8_ANISI</name>
<dbReference type="Proteomes" id="UP000267096">
    <property type="component" value="Unassembled WGS sequence"/>
</dbReference>
<evidence type="ECO:0000313" key="4">
    <source>
        <dbReference type="WBParaSite" id="ASIM_0000577901-mRNA-1"/>
    </source>
</evidence>
<proteinExistence type="predicted"/>
<feature type="region of interest" description="Disordered" evidence="1">
    <location>
        <begin position="57"/>
        <end position="109"/>
    </location>
</feature>
<evidence type="ECO:0000256" key="1">
    <source>
        <dbReference type="SAM" id="MobiDB-lite"/>
    </source>
</evidence>
<protein>
    <submittedName>
        <fullName evidence="4">MEF2_binding domain-containing protein</fullName>
    </submittedName>
</protein>
<reference evidence="4" key="1">
    <citation type="submission" date="2017-02" db="UniProtKB">
        <authorList>
            <consortium name="WormBaseParasite"/>
        </authorList>
    </citation>
    <scope>IDENTIFICATION</scope>
</reference>
<evidence type="ECO:0000313" key="2">
    <source>
        <dbReference type="EMBL" id="VDK25748.1"/>
    </source>
</evidence>
<keyword evidence="3" id="KW-1185">Reference proteome</keyword>
<sequence length="127" mass="14785">MCSYFEEESFQFRDIDMRYEMHLKSPCGPAAVILVNKDEMLQQQFANLSGRFQSIPKNVFSDEPGQILEDEDDEGAYLKKRRPEDESNDPKGPEVLRRLSPPPSERDYIFNLNQGESLLDLYQDDTM</sequence>
<dbReference type="WBParaSite" id="ASIM_0000577901-mRNA-1">
    <property type="protein sequence ID" value="ASIM_0000577901-mRNA-1"/>
    <property type="gene ID" value="ASIM_0000577901"/>
</dbReference>
<reference evidence="2 3" key="2">
    <citation type="submission" date="2018-11" db="EMBL/GenBank/DDBJ databases">
        <authorList>
            <consortium name="Pathogen Informatics"/>
        </authorList>
    </citation>
    <scope>NUCLEOTIDE SEQUENCE [LARGE SCALE GENOMIC DNA]</scope>
</reference>
<gene>
    <name evidence="2" type="ORF">ASIM_LOCUS5567</name>
</gene>
<feature type="compositionally biased region" description="Basic and acidic residues" evidence="1">
    <location>
        <begin position="82"/>
        <end position="97"/>
    </location>
</feature>